<name>A0A5C3KFH3_COPMA</name>
<keyword evidence="3" id="KW-1185">Reference proteome</keyword>
<protein>
    <submittedName>
        <fullName evidence="2">Uncharacterized protein</fullName>
    </submittedName>
</protein>
<sequence length="244" mass="27250">MAKHSSRPDATHVADLTDPDRTHMQTISNRPSVSFPPRESNQKSTLNRHRYRLHALNQRWYLINSDPDLDQPKLSRSLLVALLGRLPTKTSFLDLCRHLAPVVVSDYGSLNSSVDPPPAYRTTNAQWCPLHPYPSQYSPAPPVMRLKLNLTNHLLRNTHRILRPCSGAPSAPFLTRSNLTFPTTLLSVAPELDCQQQCTVPGRTKPPTAPPPPSYASFLTQQGFSSLVSTRMRNQIKCLAPGTF</sequence>
<feature type="region of interest" description="Disordered" evidence="1">
    <location>
        <begin position="1"/>
        <end position="45"/>
    </location>
</feature>
<organism evidence="2 3">
    <name type="scientific">Coprinopsis marcescibilis</name>
    <name type="common">Agaric fungus</name>
    <name type="synonym">Psathyrella marcescibilis</name>
    <dbReference type="NCBI Taxonomy" id="230819"/>
    <lineage>
        <taxon>Eukaryota</taxon>
        <taxon>Fungi</taxon>
        <taxon>Dikarya</taxon>
        <taxon>Basidiomycota</taxon>
        <taxon>Agaricomycotina</taxon>
        <taxon>Agaricomycetes</taxon>
        <taxon>Agaricomycetidae</taxon>
        <taxon>Agaricales</taxon>
        <taxon>Agaricineae</taxon>
        <taxon>Psathyrellaceae</taxon>
        <taxon>Coprinopsis</taxon>
    </lineage>
</organism>
<gene>
    <name evidence="2" type="ORF">FA15DRAFT_709554</name>
</gene>
<evidence type="ECO:0000256" key="1">
    <source>
        <dbReference type="SAM" id="MobiDB-lite"/>
    </source>
</evidence>
<dbReference type="AlphaFoldDB" id="A0A5C3KFH3"/>
<dbReference type="Proteomes" id="UP000307440">
    <property type="component" value="Unassembled WGS sequence"/>
</dbReference>
<accession>A0A5C3KFH3</accession>
<evidence type="ECO:0000313" key="2">
    <source>
        <dbReference type="EMBL" id="TFK18801.1"/>
    </source>
</evidence>
<evidence type="ECO:0000313" key="3">
    <source>
        <dbReference type="Proteomes" id="UP000307440"/>
    </source>
</evidence>
<dbReference type="EMBL" id="ML210378">
    <property type="protein sequence ID" value="TFK18801.1"/>
    <property type="molecule type" value="Genomic_DNA"/>
</dbReference>
<feature type="compositionally biased region" description="Basic and acidic residues" evidence="1">
    <location>
        <begin position="1"/>
        <end position="12"/>
    </location>
</feature>
<proteinExistence type="predicted"/>
<reference evidence="2 3" key="1">
    <citation type="journal article" date="2019" name="Nat. Ecol. Evol.">
        <title>Megaphylogeny resolves global patterns of mushroom evolution.</title>
        <authorList>
            <person name="Varga T."/>
            <person name="Krizsan K."/>
            <person name="Foldi C."/>
            <person name="Dima B."/>
            <person name="Sanchez-Garcia M."/>
            <person name="Sanchez-Ramirez S."/>
            <person name="Szollosi G.J."/>
            <person name="Szarkandi J.G."/>
            <person name="Papp V."/>
            <person name="Albert L."/>
            <person name="Andreopoulos W."/>
            <person name="Angelini C."/>
            <person name="Antonin V."/>
            <person name="Barry K.W."/>
            <person name="Bougher N.L."/>
            <person name="Buchanan P."/>
            <person name="Buyck B."/>
            <person name="Bense V."/>
            <person name="Catcheside P."/>
            <person name="Chovatia M."/>
            <person name="Cooper J."/>
            <person name="Damon W."/>
            <person name="Desjardin D."/>
            <person name="Finy P."/>
            <person name="Geml J."/>
            <person name="Haridas S."/>
            <person name="Hughes K."/>
            <person name="Justo A."/>
            <person name="Karasinski D."/>
            <person name="Kautmanova I."/>
            <person name="Kiss B."/>
            <person name="Kocsube S."/>
            <person name="Kotiranta H."/>
            <person name="LaButti K.M."/>
            <person name="Lechner B.E."/>
            <person name="Liimatainen K."/>
            <person name="Lipzen A."/>
            <person name="Lukacs Z."/>
            <person name="Mihaltcheva S."/>
            <person name="Morgado L.N."/>
            <person name="Niskanen T."/>
            <person name="Noordeloos M.E."/>
            <person name="Ohm R.A."/>
            <person name="Ortiz-Santana B."/>
            <person name="Ovrebo C."/>
            <person name="Racz N."/>
            <person name="Riley R."/>
            <person name="Savchenko A."/>
            <person name="Shiryaev A."/>
            <person name="Soop K."/>
            <person name="Spirin V."/>
            <person name="Szebenyi C."/>
            <person name="Tomsovsky M."/>
            <person name="Tulloss R.E."/>
            <person name="Uehling J."/>
            <person name="Grigoriev I.V."/>
            <person name="Vagvolgyi C."/>
            <person name="Papp T."/>
            <person name="Martin F.M."/>
            <person name="Miettinen O."/>
            <person name="Hibbett D.S."/>
            <person name="Nagy L.G."/>
        </authorList>
    </citation>
    <scope>NUCLEOTIDE SEQUENCE [LARGE SCALE GENOMIC DNA]</scope>
    <source>
        <strain evidence="2 3">CBS 121175</strain>
    </source>
</reference>